<dbReference type="Proteomes" id="UP001238179">
    <property type="component" value="Chromosome"/>
</dbReference>
<protein>
    <submittedName>
        <fullName evidence="2">Uncharacterized protein</fullName>
    </submittedName>
</protein>
<accession>A0AA48K9I6</accession>
<keyword evidence="1" id="KW-0812">Transmembrane</keyword>
<name>A0AA48K9I6_9BACT</name>
<reference evidence="3" key="1">
    <citation type="journal article" date="2023" name="Int. J. Syst. Evol. Microbiol.">
        <title>Mesoterricola silvestris gen. nov., sp. nov., Mesoterricola sediminis sp. nov., Geothrix oryzae sp. nov., Geothrix edaphica sp. nov., Geothrix rubra sp. nov., and Geothrix limicola sp. nov., six novel members of Acidobacteriota isolated from soils.</title>
        <authorList>
            <person name="Itoh H."/>
            <person name="Sugisawa Y."/>
            <person name="Mise K."/>
            <person name="Xu Z."/>
            <person name="Kuniyasu M."/>
            <person name="Ushijima N."/>
            <person name="Kawano K."/>
            <person name="Kobayashi E."/>
            <person name="Shiratori Y."/>
            <person name="Masuda Y."/>
            <person name="Senoo K."/>
        </authorList>
    </citation>
    <scope>NUCLEOTIDE SEQUENCE [LARGE SCALE GENOMIC DNA]</scope>
    <source>
        <strain evidence="3">W79</strain>
    </source>
</reference>
<dbReference type="AlphaFoldDB" id="A0AA48K9I6"/>
<feature type="transmembrane region" description="Helical" evidence="1">
    <location>
        <begin position="20"/>
        <end position="39"/>
    </location>
</feature>
<sequence>MPSETVTLTIRARKPVRLRALVYVCLDYLGIRLPFGFLVKVV</sequence>
<organism evidence="2 3">
    <name type="scientific">Mesoterricola silvestris</name>
    <dbReference type="NCBI Taxonomy" id="2927979"/>
    <lineage>
        <taxon>Bacteria</taxon>
        <taxon>Pseudomonadati</taxon>
        <taxon>Acidobacteriota</taxon>
        <taxon>Holophagae</taxon>
        <taxon>Holophagales</taxon>
        <taxon>Holophagaceae</taxon>
        <taxon>Mesoterricola</taxon>
    </lineage>
</organism>
<keyword evidence="3" id="KW-1185">Reference proteome</keyword>
<dbReference type="EMBL" id="AP027080">
    <property type="protein sequence ID" value="BDU72367.1"/>
    <property type="molecule type" value="Genomic_DNA"/>
</dbReference>
<keyword evidence="1" id="KW-0472">Membrane</keyword>
<evidence type="ECO:0000313" key="2">
    <source>
        <dbReference type="EMBL" id="BDU72367.1"/>
    </source>
</evidence>
<dbReference type="KEGG" id="msil:METEAL_15410"/>
<evidence type="ECO:0000256" key="1">
    <source>
        <dbReference type="SAM" id="Phobius"/>
    </source>
</evidence>
<proteinExistence type="predicted"/>
<gene>
    <name evidence="2" type="ORF">METEAL_15410</name>
</gene>
<evidence type="ECO:0000313" key="3">
    <source>
        <dbReference type="Proteomes" id="UP001238179"/>
    </source>
</evidence>
<keyword evidence="1" id="KW-1133">Transmembrane helix</keyword>